<dbReference type="Proteomes" id="UP000024635">
    <property type="component" value="Unassembled WGS sequence"/>
</dbReference>
<protein>
    <submittedName>
        <fullName evidence="1">Uncharacterized protein</fullName>
    </submittedName>
</protein>
<gene>
    <name evidence="1" type="primary">Acey_s0048.g1602</name>
    <name evidence="1" type="ORF">Y032_0048g1602</name>
</gene>
<reference evidence="2" key="1">
    <citation type="journal article" date="2015" name="Nat. Genet.">
        <title>The genome and transcriptome of the zoonotic hookworm Ancylostoma ceylanicum identify infection-specific gene families.</title>
        <authorList>
            <person name="Schwarz E.M."/>
            <person name="Hu Y."/>
            <person name="Antoshechkin I."/>
            <person name="Miller M.M."/>
            <person name="Sternberg P.W."/>
            <person name="Aroian R.V."/>
        </authorList>
    </citation>
    <scope>NUCLEOTIDE SEQUENCE</scope>
    <source>
        <strain evidence="2">HY135</strain>
    </source>
</reference>
<comment type="caution">
    <text evidence="1">The sequence shown here is derived from an EMBL/GenBank/DDBJ whole genome shotgun (WGS) entry which is preliminary data.</text>
</comment>
<dbReference type="GO" id="GO:0008375">
    <property type="term" value="F:acetylglucosaminyltransferase activity"/>
    <property type="evidence" value="ECO:0007669"/>
    <property type="project" value="TreeGrafter"/>
</dbReference>
<organism evidence="1 2">
    <name type="scientific">Ancylostoma ceylanicum</name>
    <dbReference type="NCBI Taxonomy" id="53326"/>
    <lineage>
        <taxon>Eukaryota</taxon>
        <taxon>Metazoa</taxon>
        <taxon>Ecdysozoa</taxon>
        <taxon>Nematoda</taxon>
        <taxon>Chromadorea</taxon>
        <taxon>Rhabditida</taxon>
        <taxon>Rhabditina</taxon>
        <taxon>Rhabditomorpha</taxon>
        <taxon>Strongyloidea</taxon>
        <taxon>Ancylostomatidae</taxon>
        <taxon>Ancylostomatinae</taxon>
        <taxon>Ancylostoma</taxon>
    </lineage>
</organism>
<accession>A0A016UB91</accession>
<dbReference type="OrthoDB" id="2019572at2759"/>
<dbReference type="PANTHER" id="PTHR19297">
    <property type="entry name" value="GLYCOSYLTRANSFERASE 14 FAMILY MEMBER"/>
    <property type="match status" value="1"/>
</dbReference>
<dbReference type="EMBL" id="JARK01001384">
    <property type="protein sequence ID" value="EYC12082.1"/>
    <property type="molecule type" value="Genomic_DNA"/>
</dbReference>
<name>A0A016UB91_9BILA</name>
<keyword evidence="2" id="KW-1185">Reference proteome</keyword>
<evidence type="ECO:0000313" key="1">
    <source>
        <dbReference type="EMBL" id="EYC12082.1"/>
    </source>
</evidence>
<evidence type="ECO:0000313" key="2">
    <source>
        <dbReference type="Proteomes" id="UP000024635"/>
    </source>
</evidence>
<dbReference type="PANTHER" id="PTHR19297:SF185">
    <property type="entry name" value="BETA-1,3-GALACTOSYL-O-GLYCOSYL-GLYCOPROTEIN BETA-1,6-N-ACETYLGLUCOSAMINYLTRANSFERASE 3"/>
    <property type="match status" value="1"/>
</dbReference>
<sequence length="140" mass="16329">MPGGFDAGEFLLRTFGKNFSKWWFRVHTRPWTAQSNFPEGSTANGEFHIDNYVVSRYQQWLIRSNSNCRGRYYRLSCIFGVDDLPTLVKRHELVAHKLYLDFQPAAFLCLVREIRRRSLQPVPFAAVGYDSLPKGPVWNK</sequence>
<proteinExistence type="predicted"/>
<dbReference type="AlphaFoldDB" id="A0A016UB91"/>